<accession>A0A368N920</accession>
<dbReference type="Gene3D" id="1.10.10.10">
    <property type="entry name" value="Winged helix-like DNA-binding domain superfamily/Winged helix DNA-binding domain"/>
    <property type="match status" value="1"/>
</dbReference>
<comment type="caution">
    <text evidence="5">The sequence shown here is derived from an EMBL/GenBank/DDBJ whole genome shotgun (WGS) entry which is preliminary data.</text>
</comment>
<evidence type="ECO:0000259" key="3">
    <source>
        <dbReference type="Pfam" id="PF04967"/>
    </source>
</evidence>
<dbReference type="Proteomes" id="UP000252189">
    <property type="component" value="Unassembled WGS sequence"/>
</dbReference>
<feature type="domain" description="HTH bat-type" evidence="3">
    <location>
        <begin position="159"/>
        <end position="210"/>
    </location>
</feature>
<evidence type="ECO:0000259" key="4">
    <source>
        <dbReference type="Pfam" id="PF24277"/>
    </source>
</evidence>
<dbReference type="AlphaFoldDB" id="A0A368N920"/>
<feature type="domain" description="DmsR-like N-terminal" evidence="4">
    <location>
        <begin position="1"/>
        <end position="139"/>
    </location>
</feature>
<gene>
    <name evidence="5" type="ORF">DU504_05000</name>
</gene>
<reference evidence="5 6" key="1">
    <citation type="submission" date="2018-07" db="EMBL/GenBank/DDBJ databases">
        <title>Genome sequences of Haloplanus salinus JCM 18368T.</title>
        <authorList>
            <person name="Kim Y.B."/>
            <person name="Roh S.W."/>
        </authorList>
    </citation>
    <scope>NUCLEOTIDE SEQUENCE [LARGE SCALE GENOMIC DNA]</scope>
    <source>
        <strain evidence="5 6">JCM 18368</strain>
    </source>
</reference>
<protein>
    <submittedName>
        <fullName evidence="5">Helix-turn-helix domain-containing protein</fullName>
    </submittedName>
</protein>
<name>A0A368N920_9EURY</name>
<dbReference type="Pfam" id="PF24277">
    <property type="entry name" value="DmsR_N"/>
    <property type="match status" value="1"/>
</dbReference>
<dbReference type="RefSeq" id="WP_114448270.1">
    <property type="nucleotide sequence ID" value="NZ_QPHM01000001.1"/>
</dbReference>
<keyword evidence="1" id="KW-0805">Transcription regulation</keyword>
<dbReference type="OrthoDB" id="168808at2157"/>
<evidence type="ECO:0000256" key="1">
    <source>
        <dbReference type="ARBA" id="ARBA00023015"/>
    </source>
</evidence>
<dbReference type="InterPro" id="IPR056433">
    <property type="entry name" value="DmsR-like_N"/>
</dbReference>
<organism evidence="5 6">
    <name type="scientific">Haloplanus salinus</name>
    <dbReference type="NCBI Taxonomy" id="1126245"/>
    <lineage>
        <taxon>Archaea</taxon>
        <taxon>Methanobacteriati</taxon>
        <taxon>Methanobacteriota</taxon>
        <taxon>Stenosarchaea group</taxon>
        <taxon>Halobacteria</taxon>
        <taxon>Halobacteriales</taxon>
        <taxon>Haloferacaceae</taxon>
        <taxon>Haloplanus</taxon>
    </lineage>
</organism>
<keyword evidence="2" id="KW-0804">Transcription</keyword>
<dbReference type="InterPro" id="IPR007050">
    <property type="entry name" value="HTH_bacterioopsin"/>
</dbReference>
<keyword evidence="6" id="KW-1185">Reference proteome</keyword>
<dbReference type="EMBL" id="QPHM01000001">
    <property type="protein sequence ID" value="RCU46716.1"/>
    <property type="molecule type" value="Genomic_DNA"/>
</dbReference>
<dbReference type="PANTHER" id="PTHR34236">
    <property type="entry name" value="DIMETHYL SULFOXIDE REDUCTASE TRANSCRIPTIONAL ACTIVATOR"/>
    <property type="match status" value="1"/>
</dbReference>
<sequence length="216" mass="23420">MSDGVRAELAVHEPTNCPLASFAAESGAAVTDVTWATGRDGTAEEFRVASDAAEAAASFDAVTPVVEVGEERVYRFERDPETTCACEIVESLGSPIADVRVRDGTLVLTLHLRSVERLRTIVDELADAAERVELRYLVQTGDEGATDDGDPTVVDRSRLTDRQREVVRTAHRMGYFAYPREANATAVADELGIGPSTFAEHLAAAQRTLLDDLLRE</sequence>
<dbReference type="PANTHER" id="PTHR34236:SF1">
    <property type="entry name" value="DIMETHYL SULFOXIDE REDUCTASE TRANSCRIPTIONAL ACTIVATOR"/>
    <property type="match status" value="1"/>
</dbReference>
<proteinExistence type="predicted"/>
<evidence type="ECO:0000256" key="2">
    <source>
        <dbReference type="ARBA" id="ARBA00023163"/>
    </source>
</evidence>
<evidence type="ECO:0000313" key="6">
    <source>
        <dbReference type="Proteomes" id="UP000252189"/>
    </source>
</evidence>
<evidence type="ECO:0000313" key="5">
    <source>
        <dbReference type="EMBL" id="RCU46716.1"/>
    </source>
</evidence>
<dbReference type="InterPro" id="IPR036388">
    <property type="entry name" value="WH-like_DNA-bd_sf"/>
</dbReference>
<dbReference type="Pfam" id="PF04967">
    <property type="entry name" value="HTH_10"/>
    <property type="match status" value="1"/>
</dbReference>